<evidence type="ECO:0000256" key="1">
    <source>
        <dbReference type="ARBA" id="ARBA00006484"/>
    </source>
</evidence>
<reference evidence="5" key="1">
    <citation type="journal article" date="2020" name="Stud. Mycol.">
        <title>101 Dothideomycetes genomes: a test case for predicting lifestyles and emergence of pathogens.</title>
        <authorList>
            <person name="Haridas S."/>
            <person name="Albert R."/>
            <person name="Binder M."/>
            <person name="Bloem J."/>
            <person name="Labutti K."/>
            <person name="Salamov A."/>
            <person name="Andreopoulos B."/>
            <person name="Baker S."/>
            <person name="Barry K."/>
            <person name="Bills G."/>
            <person name="Bluhm B."/>
            <person name="Cannon C."/>
            <person name="Castanera R."/>
            <person name="Culley D."/>
            <person name="Daum C."/>
            <person name="Ezra D."/>
            <person name="Gonzalez J."/>
            <person name="Henrissat B."/>
            <person name="Kuo A."/>
            <person name="Liang C."/>
            <person name="Lipzen A."/>
            <person name="Lutzoni F."/>
            <person name="Magnuson J."/>
            <person name="Mondo S."/>
            <person name="Nolan M."/>
            <person name="Ohm R."/>
            <person name="Pangilinan J."/>
            <person name="Park H.-J."/>
            <person name="Ramirez L."/>
            <person name="Alfaro M."/>
            <person name="Sun H."/>
            <person name="Tritt A."/>
            <person name="Yoshinaga Y."/>
            <person name="Zwiers L.-H."/>
            <person name="Turgeon B."/>
            <person name="Goodwin S."/>
            <person name="Spatafora J."/>
            <person name="Crous P."/>
            <person name="Grigoriev I."/>
        </authorList>
    </citation>
    <scope>NUCLEOTIDE SEQUENCE</scope>
    <source>
        <strain evidence="5">ATCC 36951</strain>
    </source>
</reference>
<dbReference type="RefSeq" id="XP_033672521.1">
    <property type="nucleotide sequence ID" value="XM_033804255.1"/>
</dbReference>
<proteinExistence type="inferred from homology"/>
<dbReference type="PRINTS" id="PR00080">
    <property type="entry name" value="SDRFAMILY"/>
</dbReference>
<evidence type="ECO:0000313" key="5">
    <source>
        <dbReference type="EMBL" id="KAF2171632.1"/>
    </source>
</evidence>
<dbReference type="PANTHER" id="PTHR43639:SF1">
    <property type="entry name" value="SHORT-CHAIN DEHYDROGENASE_REDUCTASE FAMILY PROTEIN"/>
    <property type="match status" value="1"/>
</dbReference>
<gene>
    <name evidence="5" type="ORF">M409DRAFT_17868</name>
</gene>
<dbReference type="OrthoDB" id="47007at2759"/>
<dbReference type="Proteomes" id="UP000799537">
    <property type="component" value="Unassembled WGS sequence"/>
</dbReference>
<dbReference type="PANTHER" id="PTHR43639">
    <property type="entry name" value="OXIDOREDUCTASE, SHORT-CHAIN DEHYDROGENASE/REDUCTASE FAMILY (AFU_ORTHOLOGUE AFUA_5G02870)"/>
    <property type="match status" value="1"/>
</dbReference>
<comment type="similarity">
    <text evidence="1">Belongs to the short-chain dehydrogenases/reductases (SDR) family.</text>
</comment>
<dbReference type="AlphaFoldDB" id="A0A6A6D0F0"/>
<evidence type="ECO:0000256" key="3">
    <source>
        <dbReference type="ARBA" id="ARBA00023002"/>
    </source>
</evidence>
<dbReference type="GO" id="GO:0016491">
    <property type="term" value="F:oxidoreductase activity"/>
    <property type="evidence" value="ECO:0007669"/>
    <property type="project" value="UniProtKB-KW"/>
</dbReference>
<dbReference type="InterPro" id="IPR057326">
    <property type="entry name" value="KR_dom"/>
</dbReference>
<name>A0A6A6D0F0_ZASCE</name>
<evidence type="ECO:0000256" key="2">
    <source>
        <dbReference type="ARBA" id="ARBA00022857"/>
    </source>
</evidence>
<dbReference type="Pfam" id="PF13561">
    <property type="entry name" value="adh_short_C2"/>
    <property type="match status" value="1"/>
</dbReference>
<dbReference type="SUPFAM" id="SSF51735">
    <property type="entry name" value="NAD(P)-binding Rossmann-fold domains"/>
    <property type="match status" value="1"/>
</dbReference>
<keyword evidence="2" id="KW-0521">NADP</keyword>
<evidence type="ECO:0000313" key="6">
    <source>
        <dbReference type="Proteomes" id="UP000799537"/>
    </source>
</evidence>
<keyword evidence="6" id="KW-1185">Reference proteome</keyword>
<organism evidence="5 6">
    <name type="scientific">Zasmidium cellare ATCC 36951</name>
    <dbReference type="NCBI Taxonomy" id="1080233"/>
    <lineage>
        <taxon>Eukaryota</taxon>
        <taxon>Fungi</taxon>
        <taxon>Dikarya</taxon>
        <taxon>Ascomycota</taxon>
        <taxon>Pezizomycotina</taxon>
        <taxon>Dothideomycetes</taxon>
        <taxon>Dothideomycetidae</taxon>
        <taxon>Mycosphaerellales</taxon>
        <taxon>Mycosphaerellaceae</taxon>
        <taxon>Zasmidium</taxon>
    </lineage>
</organism>
<dbReference type="InterPro" id="IPR020904">
    <property type="entry name" value="Sc_DH/Rdtase_CS"/>
</dbReference>
<dbReference type="GeneID" id="54557527"/>
<dbReference type="EMBL" id="ML993582">
    <property type="protein sequence ID" value="KAF2171632.1"/>
    <property type="molecule type" value="Genomic_DNA"/>
</dbReference>
<dbReference type="InterPro" id="IPR002347">
    <property type="entry name" value="SDR_fam"/>
</dbReference>
<protein>
    <recommendedName>
        <fullName evidence="4">Ketoreductase domain-containing protein</fullName>
    </recommendedName>
</protein>
<dbReference type="Gene3D" id="3.40.50.720">
    <property type="entry name" value="NAD(P)-binding Rossmann-like Domain"/>
    <property type="match status" value="1"/>
</dbReference>
<dbReference type="SMART" id="SM00822">
    <property type="entry name" value="PKS_KR"/>
    <property type="match status" value="1"/>
</dbReference>
<feature type="domain" description="Ketoreductase" evidence="4">
    <location>
        <begin position="9"/>
        <end position="204"/>
    </location>
</feature>
<accession>A0A6A6D0F0</accession>
<sequence length="261" mass="27483">MDPTPLKGKNTIVTGGSRGIGQAIALELAKRGANILITYNASATGANKTLSLIASQTPSAKAHAIQANCRTAQPTAEKILREAQNFFPDGGGIDIIVNNAADGEMTPLDALDTEAFDRIMHTNVLLPLLLYKVCRPHLRRGVRIVNVSSIAARTAVPFNYAYGASKAALESITRSMAMELGRSLEGTANAVNPGPVSTDMWNTAKGLDIPAAEKQIAAMTLAGDRIGYVDDIFPIVAFLCDPSAKWVTGNVTCANGGLCML</sequence>
<dbReference type="InterPro" id="IPR036291">
    <property type="entry name" value="NAD(P)-bd_dom_sf"/>
</dbReference>
<dbReference type="PRINTS" id="PR00081">
    <property type="entry name" value="GDHRDH"/>
</dbReference>
<keyword evidence="3" id="KW-0560">Oxidoreductase</keyword>
<dbReference type="PROSITE" id="PS00061">
    <property type="entry name" value="ADH_SHORT"/>
    <property type="match status" value="1"/>
</dbReference>
<evidence type="ECO:0000259" key="4">
    <source>
        <dbReference type="SMART" id="SM00822"/>
    </source>
</evidence>